<sequence>MSLYRICSGCERRRHLAGGAYVTTPSGAGSVWRCKTCKEIK</sequence>
<evidence type="ECO:0000313" key="2">
    <source>
        <dbReference type="Proteomes" id="UP000275777"/>
    </source>
</evidence>
<gene>
    <name evidence="1" type="ORF">NCTC9695_03382</name>
</gene>
<reference evidence="1 2" key="1">
    <citation type="submission" date="2018-12" db="EMBL/GenBank/DDBJ databases">
        <authorList>
            <consortium name="Pathogen Informatics"/>
        </authorList>
    </citation>
    <scope>NUCLEOTIDE SEQUENCE [LARGE SCALE GENOMIC DNA]</scope>
    <source>
        <strain evidence="1 2">NCTC9695</strain>
    </source>
</reference>
<name>A0A447TDN8_CHRVL</name>
<dbReference type="EMBL" id="LR134182">
    <property type="protein sequence ID" value="VEB42928.1"/>
    <property type="molecule type" value="Genomic_DNA"/>
</dbReference>
<dbReference type="AlphaFoldDB" id="A0A447TDN8"/>
<accession>A0A447TDN8</accession>
<dbReference type="Proteomes" id="UP000275777">
    <property type="component" value="Chromosome"/>
</dbReference>
<evidence type="ECO:0000313" key="1">
    <source>
        <dbReference type="EMBL" id="VEB42928.1"/>
    </source>
</evidence>
<organism evidence="1 2">
    <name type="scientific">Chromobacterium violaceum</name>
    <dbReference type="NCBI Taxonomy" id="536"/>
    <lineage>
        <taxon>Bacteria</taxon>
        <taxon>Pseudomonadati</taxon>
        <taxon>Pseudomonadota</taxon>
        <taxon>Betaproteobacteria</taxon>
        <taxon>Neisseriales</taxon>
        <taxon>Chromobacteriaceae</taxon>
        <taxon>Chromobacterium</taxon>
    </lineage>
</organism>
<proteinExistence type="predicted"/>
<protein>
    <submittedName>
        <fullName evidence="1">Uncharacterized protein</fullName>
    </submittedName>
</protein>